<dbReference type="InterPro" id="IPR002305">
    <property type="entry name" value="aa-tRNA-synth_Ic"/>
</dbReference>
<dbReference type="GO" id="GO:0005759">
    <property type="term" value="C:mitochondrial matrix"/>
    <property type="evidence" value="ECO:0007669"/>
    <property type="project" value="UniProtKB-SubCell"/>
</dbReference>
<dbReference type="FunFam" id="1.10.240.10:FF:000001">
    <property type="entry name" value="Tyrosine--tRNA ligase"/>
    <property type="match status" value="1"/>
</dbReference>
<comment type="caution">
    <text evidence="14">The sequence shown here is derived from an EMBL/GenBank/DDBJ whole genome shotgun (WGS) entry which is preliminary data.</text>
</comment>
<evidence type="ECO:0000256" key="10">
    <source>
        <dbReference type="ARBA" id="ARBA00048248"/>
    </source>
</evidence>
<proteinExistence type="inferred from homology"/>
<organism evidence="14 15">
    <name type="scientific">Coniochaeta hoffmannii</name>
    <dbReference type="NCBI Taxonomy" id="91930"/>
    <lineage>
        <taxon>Eukaryota</taxon>
        <taxon>Fungi</taxon>
        <taxon>Dikarya</taxon>
        <taxon>Ascomycota</taxon>
        <taxon>Pezizomycotina</taxon>
        <taxon>Sordariomycetes</taxon>
        <taxon>Sordariomycetidae</taxon>
        <taxon>Coniochaetales</taxon>
        <taxon>Coniochaetaceae</taxon>
        <taxon>Coniochaeta</taxon>
    </lineage>
</organism>
<dbReference type="InterPro" id="IPR036986">
    <property type="entry name" value="S4_RNA-bd_sf"/>
</dbReference>
<dbReference type="EC" id="6.1.1.1" evidence="11"/>
<dbReference type="InterPro" id="IPR014729">
    <property type="entry name" value="Rossmann-like_a/b/a_fold"/>
</dbReference>
<evidence type="ECO:0000313" key="14">
    <source>
        <dbReference type="EMBL" id="KAJ9148711.1"/>
    </source>
</evidence>
<dbReference type="GO" id="GO:0006397">
    <property type="term" value="P:mRNA processing"/>
    <property type="evidence" value="ECO:0007669"/>
    <property type="project" value="UniProtKB-KW"/>
</dbReference>
<keyword evidence="6 11" id="KW-0067">ATP-binding</keyword>
<dbReference type="PRINTS" id="PR01040">
    <property type="entry name" value="TRNASYNTHTYR"/>
</dbReference>
<evidence type="ECO:0000313" key="15">
    <source>
        <dbReference type="Proteomes" id="UP001174691"/>
    </source>
</evidence>
<keyword evidence="5 11" id="KW-0547">Nucleotide-binding</keyword>
<name>A0AA38VRR5_9PEZI</name>
<evidence type="ECO:0000256" key="4">
    <source>
        <dbReference type="ARBA" id="ARBA00022664"/>
    </source>
</evidence>
<keyword evidence="7 11" id="KW-0648">Protein biosynthesis</keyword>
<sequence>MYGTSIIAKGPGRPWICRSCLSGFSGRAATLKTQRRWIGLKVLAKRKKADEEWAAQAEAIEAGTKRHIWDIFEERGYIKDVAGHPQVIRETMQKRRIGAYVGIDPTAPSLHIGHLIPLMPLFWMYMHGYGAHTLIGGATAKIGDPSGRLKDRDPMDKTALTKNMTKIHFQLKRLWTNVEAQARLHGYKKDWAWRRAIHNNNTWWNSLPMLEVLKRVGTHLRIGPMLGRDTVKRKMTEGDGVSFAEFSYPVMQGWDWWHLFSSPFGVQMQIGGSDQYGNIISGAEIVRAARSSEPDPAKMLPADSAHDDPMGFTVPLLTDSSGAKFGKSAGNAVWLDPFQTTTFDLYGYFVRRPDADVEGLLKMFTFLPMEDIRDVMEKQNQDPSKRVAQHLLAYNVVSLVHGQQAAKEAQVQHQSMYAKPATAEGWDYAAVEGQPTTPNNAPRVDMILPESVIMGKSISSILYAAGLASSRADGQRLAVQKAAYVGGSPGQKSSVNKGMITGSLTFTPVSTWHPDDTKNFLIDGKLLILRKGKHNVRVIEMVSDEEYAKSGQTYPGQPYTGRVRKLKQELEELEKRAASGEGSGTETAGKGAEPAKAEDDQPGFVFPRKKGPYEAELEEKLKAHRK</sequence>
<dbReference type="Gene3D" id="3.40.50.620">
    <property type="entry name" value="HUPs"/>
    <property type="match status" value="1"/>
</dbReference>
<dbReference type="InterPro" id="IPR024088">
    <property type="entry name" value="Tyr-tRNA-ligase_bac-type"/>
</dbReference>
<dbReference type="InterPro" id="IPR032005">
    <property type="entry name" value="TyrRSs_C"/>
</dbReference>
<dbReference type="GO" id="GO:0006437">
    <property type="term" value="P:tyrosyl-tRNA aminoacylation"/>
    <property type="evidence" value="ECO:0007669"/>
    <property type="project" value="InterPro"/>
</dbReference>
<dbReference type="PROSITE" id="PS00178">
    <property type="entry name" value="AA_TRNA_LIGASE_I"/>
    <property type="match status" value="1"/>
</dbReference>
<dbReference type="PANTHER" id="PTHR11766:SF0">
    <property type="entry name" value="TYROSINE--TRNA LIGASE, MITOCHONDRIAL"/>
    <property type="match status" value="1"/>
</dbReference>
<dbReference type="EMBL" id="JANBVN010000086">
    <property type="protein sequence ID" value="KAJ9148711.1"/>
    <property type="molecule type" value="Genomic_DNA"/>
</dbReference>
<dbReference type="FunFam" id="3.40.50.620:FF:000227">
    <property type="entry name" value="Tyrosine--tRNA ligase"/>
    <property type="match status" value="1"/>
</dbReference>
<feature type="domain" description="Tyrosyl-tRNA synthetase C-terminal" evidence="13">
    <location>
        <begin position="437"/>
        <end position="558"/>
    </location>
</feature>
<dbReference type="GO" id="GO:0003723">
    <property type="term" value="F:RNA binding"/>
    <property type="evidence" value="ECO:0007669"/>
    <property type="project" value="InterPro"/>
</dbReference>
<dbReference type="Gene3D" id="1.10.240.10">
    <property type="entry name" value="Tyrosyl-Transfer RNA Synthetase"/>
    <property type="match status" value="1"/>
</dbReference>
<evidence type="ECO:0000256" key="9">
    <source>
        <dbReference type="ARBA" id="ARBA00023146"/>
    </source>
</evidence>
<dbReference type="Gene3D" id="3.10.290.10">
    <property type="entry name" value="RNA-binding S4 domain"/>
    <property type="match status" value="1"/>
</dbReference>
<dbReference type="Proteomes" id="UP001174691">
    <property type="component" value="Unassembled WGS sequence"/>
</dbReference>
<comment type="similarity">
    <text evidence="2 11">Belongs to the class-I aminoacyl-tRNA synthetase family.</text>
</comment>
<feature type="region of interest" description="Disordered" evidence="12">
    <location>
        <begin position="573"/>
        <end position="626"/>
    </location>
</feature>
<dbReference type="Pfam" id="PF16714">
    <property type="entry name" value="TyrRSs_C"/>
    <property type="match status" value="1"/>
</dbReference>
<keyword evidence="4" id="KW-0507">mRNA processing</keyword>
<comment type="subcellular location">
    <subcellularLocation>
        <location evidence="1">Mitochondrion matrix</location>
    </subcellularLocation>
</comment>
<keyword evidence="8" id="KW-0809">Transit peptide</keyword>
<evidence type="ECO:0000256" key="12">
    <source>
        <dbReference type="SAM" id="MobiDB-lite"/>
    </source>
</evidence>
<dbReference type="InterPro" id="IPR002307">
    <property type="entry name" value="Tyr-tRNA-ligase"/>
</dbReference>
<dbReference type="GO" id="GO:0005524">
    <property type="term" value="F:ATP binding"/>
    <property type="evidence" value="ECO:0007669"/>
    <property type="project" value="UniProtKB-KW"/>
</dbReference>
<evidence type="ECO:0000259" key="13">
    <source>
        <dbReference type="Pfam" id="PF16714"/>
    </source>
</evidence>
<evidence type="ECO:0000256" key="11">
    <source>
        <dbReference type="RuleBase" id="RU361234"/>
    </source>
</evidence>
<dbReference type="Pfam" id="PF00579">
    <property type="entry name" value="tRNA-synt_1b"/>
    <property type="match status" value="1"/>
</dbReference>
<protein>
    <recommendedName>
        <fullName evidence="11">Tyrosine--tRNA ligase</fullName>
        <ecNumber evidence="11">6.1.1.1</ecNumber>
    </recommendedName>
    <alternativeName>
        <fullName evidence="11">Tyrosyl-tRNA synthetase</fullName>
    </alternativeName>
</protein>
<evidence type="ECO:0000256" key="6">
    <source>
        <dbReference type="ARBA" id="ARBA00022840"/>
    </source>
</evidence>
<evidence type="ECO:0000256" key="7">
    <source>
        <dbReference type="ARBA" id="ARBA00022917"/>
    </source>
</evidence>
<gene>
    <name evidence="14" type="ORF">NKR19_g5937</name>
</gene>
<dbReference type="InterPro" id="IPR001412">
    <property type="entry name" value="aa-tRNA-synth_I_CS"/>
</dbReference>
<evidence type="ECO:0000256" key="3">
    <source>
        <dbReference type="ARBA" id="ARBA00022598"/>
    </source>
</evidence>
<dbReference type="PANTHER" id="PTHR11766">
    <property type="entry name" value="TYROSYL-TRNA SYNTHETASE"/>
    <property type="match status" value="1"/>
</dbReference>
<evidence type="ECO:0000256" key="1">
    <source>
        <dbReference type="ARBA" id="ARBA00004305"/>
    </source>
</evidence>
<dbReference type="SUPFAM" id="SSF52374">
    <property type="entry name" value="Nucleotidylyl transferase"/>
    <property type="match status" value="1"/>
</dbReference>
<reference evidence="14" key="1">
    <citation type="submission" date="2022-07" db="EMBL/GenBank/DDBJ databases">
        <title>Fungi with potential for degradation of polypropylene.</title>
        <authorList>
            <person name="Gostincar C."/>
        </authorList>
    </citation>
    <scope>NUCLEOTIDE SEQUENCE</scope>
    <source>
        <strain evidence="14">EXF-13287</strain>
    </source>
</reference>
<evidence type="ECO:0000256" key="8">
    <source>
        <dbReference type="ARBA" id="ARBA00022946"/>
    </source>
</evidence>
<keyword evidence="3 11" id="KW-0436">Ligase</keyword>
<comment type="catalytic activity">
    <reaction evidence="10 11">
        <text>tRNA(Tyr) + L-tyrosine + ATP = L-tyrosyl-tRNA(Tyr) + AMP + diphosphate + H(+)</text>
        <dbReference type="Rhea" id="RHEA:10220"/>
        <dbReference type="Rhea" id="RHEA-COMP:9706"/>
        <dbReference type="Rhea" id="RHEA-COMP:9707"/>
        <dbReference type="ChEBI" id="CHEBI:15378"/>
        <dbReference type="ChEBI" id="CHEBI:30616"/>
        <dbReference type="ChEBI" id="CHEBI:33019"/>
        <dbReference type="ChEBI" id="CHEBI:58315"/>
        <dbReference type="ChEBI" id="CHEBI:78442"/>
        <dbReference type="ChEBI" id="CHEBI:78536"/>
        <dbReference type="ChEBI" id="CHEBI:456215"/>
        <dbReference type="EC" id="6.1.1.1"/>
    </reaction>
</comment>
<dbReference type="NCBIfam" id="TIGR00234">
    <property type="entry name" value="tyrS"/>
    <property type="match status" value="1"/>
</dbReference>
<dbReference type="AlphaFoldDB" id="A0AA38VRR5"/>
<keyword evidence="9 11" id="KW-0030">Aminoacyl-tRNA synthetase</keyword>
<dbReference type="GO" id="GO:0005829">
    <property type="term" value="C:cytosol"/>
    <property type="evidence" value="ECO:0007669"/>
    <property type="project" value="TreeGrafter"/>
</dbReference>
<keyword evidence="15" id="KW-1185">Reference proteome</keyword>
<dbReference type="CDD" id="cd00805">
    <property type="entry name" value="TyrRS_core"/>
    <property type="match status" value="1"/>
</dbReference>
<evidence type="ECO:0000256" key="2">
    <source>
        <dbReference type="ARBA" id="ARBA00005594"/>
    </source>
</evidence>
<accession>A0AA38VRR5</accession>
<dbReference type="GO" id="GO:0004831">
    <property type="term" value="F:tyrosine-tRNA ligase activity"/>
    <property type="evidence" value="ECO:0007669"/>
    <property type="project" value="UniProtKB-EC"/>
</dbReference>
<evidence type="ECO:0000256" key="5">
    <source>
        <dbReference type="ARBA" id="ARBA00022741"/>
    </source>
</evidence>